<dbReference type="Gene3D" id="2.60.120.590">
    <property type="entry name" value="Alpha-ketoglutarate-dependent dioxygenase AlkB-like"/>
    <property type="match status" value="1"/>
</dbReference>
<dbReference type="InterPro" id="IPR036987">
    <property type="entry name" value="SRA-YDG_sf"/>
</dbReference>
<feature type="compositionally biased region" description="Polar residues" evidence="1">
    <location>
        <begin position="1015"/>
        <end position="1024"/>
    </location>
</feature>
<feature type="domain" description="Alpha-ketoglutarate-dependent dioxygenase AlkB-like" evidence="2">
    <location>
        <begin position="708"/>
        <end position="867"/>
    </location>
</feature>
<dbReference type="GO" id="GO:0051747">
    <property type="term" value="F:cytosine C-5 DNA demethylase activity"/>
    <property type="evidence" value="ECO:0007669"/>
    <property type="project" value="TreeGrafter"/>
</dbReference>
<dbReference type="GO" id="GO:0035516">
    <property type="term" value="F:broad specificity oxidative DNA demethylase activity"/>
    <property type="evidence" value="ECO:0007669"/>
    <property type="project" value="TreeGrafter"/>
</dbReference>
<reference evidence="3 4" key="1">
    <citation type="submission" date="2019-10" db="EMBL/GenBank/DDBJ databases">
        <authorList>
            <person name="Palmer J.M."/>
        </authorList>
    </citation>
    <scope>NUCLEOTIDE SEQUENCE [LARGE SCALE GENOMIC DNA]</scope>
    <source>
        <strain evidence="3 4">TWF718</strain>
    </source>
</reference>
<sequence>MAVERKGSRSSRRLQGVDPEPLSPPRSEAGDTPLDIRPRQTRSQRVSVKDLTGLVSPPLSARDSIQNAPLIESPSSSSRMVTRARASIFQEEVDSGEAVNTRRSLELKAIPTAPKRRSVQGSSTVYTVGPVPPDIGEDDLQKSRALEFPTGSEPIAAHIETKNNPHVLSLPARGVITKRRFVNSPPIPNELTGNLESARQTRSSNRKAGAVDDATRQLVPQGDDLASKIRDPPRKRQKLEGGNEKLVESKGALDKDIKSEQIGRTGAKRHISTNLPGIDVGPVAEKKKVTARKNSKAVQTLAVAALEKPPSIGKPEVWCDTRQELCESLPSFRSYQGGCYASKGFGRGYLFDGHASERDYMDGSIIISHAGGNSEEVEGERRLVRDQTWDKGVIAYLRNNCEQMVPLIAIIGERCPTAPAQLEHRYSVMDWFKVTHCWPEKDSKSGNIRCKFRFERLGSSEAGWWAAEDTPRVSEDIAIEYINCPGCRENSPWIYDNEPMCLNKDCQRFWTVHSGRGGKAPERFVYRKSFLHGKTVWPEAATIPPSPLGPGLPIGDEITESYGRDVKRKFWKGMWCQRCGKLNCRELWKSWKCTNCDWEFTPKRSYFVPADLSDQHRPEYTGPPIPENVVDPSIKSQSVVLPDGRRAMIYDIFQCGKVIHILANKKWNALPGGSDWLLEHYQDVDIPFKRHELKTHKLTGRLLTQQFSFNSGAPYKYIVEVDSISFEQSPKAVQRALQILQKDVTVMVPEALPMNEILNVAYFEEQKMDFHDDGEEDLGPCVSSISLGSPAMMYFRVKGKYCNGSLLPADKTLLQPSNPAYYCQSTTEETKRPSKRNILELRLHHGDVIVMNGRPIQRLLEHAVTPEGFRIAATARNISSYNAIANSKDFKSRRTGERLKATIGVDSQTQDGMEEISLPEVQANPSPLNTESGTFVKAMGFAESPQEEDPRDNGSISTHTPMHAEEAQYSQGKTNKLDLSHLLIPQPHMEAVASRGQNVGVYDSQPERPPVHGDNSPSVLAPSPTSILSTPDFTYYDINAASAAPNGSTSESRNAYGNLNIYEEPISPLTITRTSKEAIIATSPDPKIQAKPIAGRDHYGLMSSPQPPWARLSSQEAISPELAQYGEIMTPVPQPRSMFYWSRYGDQRPLNGGHPNVRAAEGGGDSGMPGWSSEQFQRLQNIFLSGADTPHENMA</sequence>
<dbReference type="InterPro" id="IPR037151">
    <property type="entry name" value="AlkB-like_sf"/>
</dbReference>
<dbReference type="PANTHER" id="PTHR31573">
    <property type="entry name" value="ALPHA-KETOGLUTARATE-DEPENDENT DIOXYGENASE ALKB HOMOLOG 2"/>
    <property type="match status" value="1"/>
</dbReference>
<feature type="compositionally biased region" description="Basic and acidic residues" evidence="1">
    <location>
        <begin position="225"/>
        <end position="252"/>
    </location>
</feature>
<dbReference type="GO" id="GO:0008198">
    <property type="term" value="F:ferrous iron binding"/>
    <property type="evidence" value="ECO:0007669"/>
    <property type="project" value="TreeGrafter"/>
</dbReference>
<dbReference type="Gene3D" id="2.30.280.10">
    <property type="entry name" value="SRA-YDG"/>
    <property type="match status" value="1"/>
</dbReference>
<dbReference type="AlphaFoldDB" id="A0AAN8N0Z6"/>
<dbReference type="Pfam" id="PF13532">
    <property type="entry name" value="2OG-FeII_Oxy_2"/>
    <property type="match status" value="1"/>
</dbReference>
<protein>
    <recommendedName>
        <fullName evidence="2">Alpha-ketoglutarate-dependent dioxygenase AlkB-like domain-containing protein</fullName>
    </recommendedName>
</protein>
<evidence type="ECO:0000259" key="2">
    <source>
        <dbReference type="Pfam" id="PF13532"/>
    </source>
</evidence>
<dbReference type="GO" id="GO:0006307">
    <property type="term" value="P:DNA alkylation repair"/>
    <property type="evidence" value="ECO:0007669"/>
    <property type="project" value="TreeGrafter"/>
</dbReference>
<dbReference type="InterPro" id="IPR027450">
    <property type="entry name" value="AlkB-like"/>
</dbReference>
<dbReference type="Proteomes" id="UP001313282">
    <property type="component" value="Unassembled WGS sequence"/>
</dbReference>
<accession>A0AAN8N0Z6</accession>
<evidence type="ECO:0000313" key="4">
    <source>
        <dbReference type="Proteomes" id="UP001313282"/>
    </source>
</evidence>
<feature type="region of interest" description="Disordered" evidence="1">
    <location>
        <begin position="1"/>
        <end position="80"/>
    </location>
</feature>
<feature type="compositionally biased region" description="Polar residues" evidence="1">
    <location>
        <begin position="63"/>
        <end position="80"/>
    </location>
</feature>
<evidence type="ECO:0000313" key="3">
    <source>
        <dbReference type="EMBL" id="KAK6343020.1"/>
    </source>
</evidence>
<feature type="region of interest" description="Disordered" evidence="1">
    <location>
        <begin position="1151"/>
        <end position="1171"/>
    </location>
</feature>
<keyword evidence="4" id="KW-1185">Reference proteome</keyword>
<gene>
    <name evidence="3" type="ORF">TWF718_008398</name>
</gene>
<feature type="region of interest" description="Disordered" evidence="1">
    <location>
        <begin position="1000"/>
        <end position="1024"/>
    </location>
</feature>
<dbReference type="PANTHER" id="PTHR31573:SF4">
    <property type="entry name" value="FE2OG DIOXYGENASE DOMAIN-CONTAINING PROTEIN"/>
    <property type="match status" value="1"/>
</dbReference>
<feature type="compositionally biased region" description="Polar residues" evidence="1">
    <location>
        <begin position="191"/>
        <end position="203"/>
    </location>
</feature>
<feature type="region of interest" description="Disordered" evidence="1">
    <location>
        <begin position="183"/>
        <end position="252"/>
    </location>
</feature>
<organism evidence="3 4">
    <name type="scientific">Orbilia javanica</name>
    <dbReference type="NCBI Taxonomy" id="47235"/>
    <lineage>
        <taxon>Eukaryota</taxon>
        <taxon>Fungi</taxon>
        <taxon>Dikarya</taxon>
        <taxon>Ascomycota</taxon>
        <taxon>Pezizomycotina</taxon>
        <taxon>Orbiliomycetes</taxon>
        <taxon>Orbiliales</taxon>
        <taxon>Orbiliaceae</taxon>
        <taxon>Orbilia</taxon>
    </lineage>
</organism>
<dbReference type="SUPFAM" id="SSF51197">
    <property type="entry name" value="Clavaminate synthase-like"/>
    <property type="match status" value="1"/>
</dbReference>
<dbReference type="EMBL" id="JAVHNR010000005">
    <property type="protein sequence ID" value="KAK6343020.1"/>
    <property type="molecule type" value="Genomic_DNA"/>
</dbReference>
<evidence type="ECO:0000256" key="1">
    <source>
        <dbReference type="SAM" id="MobiDB-lite"/>
    </source>
</evidence>
<feature type="region of interest" description="Disordered" evidence="1">
    <location>
        <begin position="114"/>
        <end position="138"/>
    </location>
</feature>
<proteinExistence type="predicted"/>
<dbReference type="InterPro" id="IPR032852">
    <property type="entry name" value="ALKBH2"/>
</dbReference>
<name>A0AAN8N0Z6_9PEZI</name>
<comment type="caution">
    <text evidence="3">The sequence shown here is derived from an EMBL/GenBank/DDBJ whole genome shotgun (WGS) entry which is preliminary data.</text>
</comment>